<dbReference type="Pfam" id="PF00041">
    <property type="entry name" value="fn3"/>
    <property type="match status" value="1"/>
</dbReference>
<feature type="zinc finger region" description="C3H1-type" evidence="1">
    <location>
        <begin position="7"/>
        <end position="31"/>
    </location>
</feature>
<feature type="domain" description="Fibronectin type-III" evidence="4">
    <location>
        <begin position="119"/>
        <end position="214"/>
    </location>
</feature>
<dbReference type="InterPro" id="IPR003961">
    <property type="entry name" value="FN3_dom"/>
</dbReference>
<evidence type="ECO:0000256" key="2">
    <source>
        <dbReference type="RuleBase" id="RU004560"/>
    </source>
</evidence>
<dbReference type="InterPro" id="IPR000571">
    <property type="entry name" value="Znf_CCCH"/>
</dbReference>
<dbReference type="OrthoDB" id="5395350at2759"/>
<dbReference type="Pfam" id="PF15663">
    <property type="entry name" value="zf-CCCH_3"/>
    <property type="match status" value="1"/>
</dbReference>
<keyword evidence="1" id="KW-0479">Metal-binding</keyword>
<keyword evidence="1" id="KW-0862">Zinc</keyword>
<feature type="domain" description="C3H1-type" evidence="3">
    <location>
        <begin position="7"/>
        <end position="31"/>
    </location>
</feature>
<evidence type="ECO:0000313" key="6">
    <source>
        <dbReference type="Proteomes" id="UP000507470"/>
    </source>
</evidence>
<accession>A0A6J8D232</accession>
<keyword evidence="2" id="KW-0547">Nucleotide-binding</keyword>
<dbReference type="AlphaFoldDB" id="A0A6J8D232"/>
<dbReference type="SUPFAM" id="SSF49265">
    <property type="entry name" value="Fibronectin type III"/>
    <property type="match status" value="1"/>
</dbReference>
<dbReference type="Gene3D" id="2.60.40.10">
    <property type="entry name" value="Immunoglobulins"/>
    <property type="match status" value="1"/>
</dbReference>
<dbReference type="PROSITE" id="PS50103">
    <property type="entry name" value="ZF_C3H1"/>
    <property type="match status" value="2"/>
</dbReference>
<organism evidence="5 6">
    <name type="scientific">Mytilus coruscus</name>
    <name type="common">Sea mussel</name>
    <dbReference type="NCBI Taxonomy" id="42192"/>
    <lineage>
        <taxon>Eukaryota</taxon>
        <taxon>Metazoa</taxon>
        <taxon>Spiralia</taxon>
        <taxon>Lophotrochozoa</taxon>
        <taxon>Mollusca</taxon>
        <taxon>Bivalvia</taxon>
        <taxon>Autobranchia</taxon>
        <taxon>Pteriomorphia</taxon>
        <taxon>Mytilida</taxon>
        <taxon>Mytiloidea</taxon>
        <taxon>Mytilidae</taxon>
        <taxon>Mytilinae</taxon>
        <taxon>Mytilus</taxon>
    </lineage>
</organism>
<dbReference type="GO" id="GO:0005525">
    <property type="term" value="F:GTP binding"/>
    <property type="evidence" value="ECO:0007669"/>
    <property type="project" value="UniProtKB-KW"/>
</dbReference>
<evidence type="ECO:0000313" key="5">
    <source>
        <dbReference type="EMBL" id="CAC5401697.1"/>
    </source>
</evidence>
<dbReference type="SUPFAM" id="SSF52540">
    <property type="entry name" value="P-loop containing nucleoside triphosphate hydrolases"/>
    <property type="match status" value="2"/>
</dbReference>
<dbReference type="InterPro" id="IPR027417">
    <property type="entry name" value="P-loop_NTPase"/>
</dbReference>
<dbReference type="Pfam" id="PF00735">
    <property type="entry name" value="Septin"/>
    <property type="match status" value="1"/>
</dbReference>
<dbReference type="SMART" id="SM00356">
    <property type="entry name" value="ZnF_C3H1"/>
    <property type="match status" value="2"/>
</dbReference>
<dbReference type="InterPro" id="IPR013783">
    <property type="entry name" value="Ig-like_fold"/>
</dbReference>
<dbReference type="InterPro" id="IPR030379">
    <property type="entry name" value="G_SEPTIN_dom"/>
</dbReference>
<sequence>MSAFGNDCHFFYDTISGCEKGDRCPFRHSEPARSCFVTCNFWQKGRCTKPNCNYRHSVVKQQQKTRQLIPCWHETQPSGCTRPGCPFKHSKRDPVNQYESTNAMASVETGSDSYESSSSPSVPISLSCTSNSIMMSWTEPDDDSGYINGYKIVYKECNLGSSRWKSITTKSKQTIDTVKDLKGDSQYEFKICAIDRDGKEGSFSHPVVFRTKPSLAHSVKFLAKRVGQSDPEVYKIPFQKTKGGTNKAAKTQKCYFGQKTPGTSGKTVMLVGATGSGKSTLLDGMINYIFGVSWDDDFRLTIVKLSDEEKTRYHDQTQSQTEWITSYTIRSMSGSNLDYDLHIVDTPGFGDTRGVVRDKEIVDQIREFFTTRGSQGIMYLDAICFVIQAPLVRLTPPQRYLFDAILSIFGQDVVNNIYVLITFADGNEPPVVDALRGAKVPFKNFYKFNNSALFVSRQLSQESEFASLYWKMGRESFRLFFDEVRFTQTKSLQLTKQVLQLRQNLEATVQGLQPQIHEGLHKLNTIEQEKEILRRHETDIEANKHFMYDVDEIHMKKIDLSSGTYVTNCLTCNRTCHFPCRIPEDRNKMDCAAMNGGHCTVCPKKCFWDIHRNNDFRFETFSVKVKKSYEELKRKYLLAQIGKEKQTSVLEKVRCAFIQLYQNVQKMMNDVRCYINKLNEIALRPNPLSDVDYIDLLIESEKNEKKYGWKERIKFFVKMKEEAEIITKIARKETFHPFGELRDY</sequence>
<dbReference type="PANTHER" id="PTHR32046:SF14">
    <property type="match status" value="1"/>
</dbReference>
<dbReference type="PANTHER" id="PTHR32046">
    <property type="entry name" value="G DOMAIN-CONTAINING PROTEIN"/>
    <property type="match status" value="1"/>
</dbReference>
<reference evidence="5 6" key="1">
    <citation type="submission" date="2020-06" db="EMBL/GenBank/DDBJ databases">
        <authorList>
            <person name="Li R."/>
            <person name="Bekaert M."/>
        </authorList>
    </citation>
    <scope>NUCLEOTIDE SEQUENCE [LARGE SCALE GENOMIC DNA]</scope>
    <source>
        <strain evidence="6">wild</strain>
    </source>
</reference>
<keyword evidence="6" id="KW-1185">Reference proteome</keyword>
<dbReference type="SMART" id="SM00060">
    <property type="entry name" value="FN3"/>
    <property type="match status" value="1"/>
</dbReference>
<dbReference type="Proteomes" id="UP000507470">
    <property type="component" value="Unassembled WGS sequence"/>
</dbReference>
<evidence type="ECO:0000259" key="3">
    <source>
        <dbReference type="PROSITE" id="PS50103"/>
    </source>
</evidence>
<feature type="zinc finger region" description="C3H1-type" evidence="1">
    <location>
        <begin position="38"/>
        <end position="59"/>
    </location>
</feature>
<dbReference type="Gene3D" id="3.40.50.300">
    <property type="entry name" value="P-loop containing nucleotide triphosphate hydrolases"/>
    <property type="match status" value="1"/>
</dbReference>
<evidence type="ECO:0008006" key="7">
    <source>
        <dbReference type="Google" id="ProtNLM"/>
    </source>
</evidence>
<keyword evidence="1" id="KW-0863">Zinc-finger</keyword>
<gene>
    <name evidence="5" type="ORF">MCOR_35756</name>
</gene>
<dbReference type="Gene3D" id="4.10.1000.10">
    <property type="entry name" value="Zinc finger, CCCH-type"/>
    <property type="match status" value="1"/>
</dbReference>
<dbReference type="CDD" id="cd00882">
    <property type="entry name" value="Ras_like_GTPase"/>
    <property type="match status" value="1"/>
</dbReference>
<dbReference type="GO" id="GO:0008270">
    <property type="term" value="F:zinc ion binding"/>
    <property type="evidence" value="ECO:0007669"/>
    <property type="project" value="UniProtKB-KW"/>
</dbReference>
<dbReference type="EMBL" id="CACVKT020006451">
    <property type="protein sequence ID" value="CAC5401697.1"/>
    <property type="molecule type" value="Genomic_DNA"/>
</dbReference>
<evidence type="ECO:0000256" key="1">
    <source>
        <dbReference type="PROSITE-ProRule" id="PRU00723"/>
    </source>
</evidence>
<evidence type="ECO:0000259" key="4">
    <source>
        <dbReference type="PROSITE" id="PS50853"/>
    </source>
</evidence>
<comment type="similarity">
    <text evidence="2">Belongs to the TRAFAC class TrmE-Era-EngA-EngB-Septin-like GTPase superfamily. Septin GTPase family.</text>
</comment>
<dbReference type="InterPro" id="IPR036116">
    <property type="entry name" value="FN3_sf"/>
</dbReference>
<proteinExistence type="inferred from homology"/>
<protein>
    <recommendedName>
        <fullName evidence="7">Fibronectin type-III domain-containing protein</fullName>
    </recommendedName>
</protein>
<keyword evidence="2" id="KW-0342">GTP-binding</keyword>
<dbReference type="InterPro" id="IPR041686">
    <property type="entry name" value="Znf-CCCH_3"/>
</dbReference>
<dbReference type="CDD" id="cd00063">
    <property type="entry name" value="FN3"/>
    <property type="match status" value="1"/>
</dbReference>
<feature type="domain" description="C3H1-type" evidence="3">
    <location>
        <begin position="38"/>
        <end position="59"/>
    </location>
</feature>
<dbReference type="PROSITE" id="PS50853">
    <property type="entry name" value="FN3"/>
    <property type="match status" value="1"/>
</dbReference>
<name>A0A6J8D232_MYTCO</name>